<evidence type="ECO:0000259" key="7">
    <source>
        <dbReference type="PROSITE" id="PS51192"/>
    </source>
</evidence>
<dbReference type="OMA" id="YILNRSA"/>
<evidence type="ECO:0000256" key="2">
    <source>
        <dbReference type="ARBA" id="ARBA00022801"/>
    </source>
</evidence>
<dbReference type="Pfam" id="PF00271">
    <property type="entry name" value="Helicase_C"/>
    <property type="match status" value="1"/>
</dbReference>
<evidence type="ECO:0000256" key="6">
    <source>
        <dbReference type="RuleBase" id="RU365068"/>
    </source>
</evidence>
<dbReference type="InterPro" id="IPR011545">
    <property type="entry name" value="DEAD/DEAH_box_helicase_dom"/>
</dbReference>
<dbReference type="SMART" id="SM00487">
    <property type="entry name" value="DEXDc"/>
    <property type="match status" value="1"/>
</dbReference>
<comment type="domain">
    <text evidence="6">The Q motif is unique to and characteristic of the DEAD box family of RNA helicases and controls ATP binding and hydrolysis.</text>
</comment>
<feature type="domain" description="DEAD-box RNA helicase Q" evidence="9">
    <location>
        <begin position="112"/>
        <end position="140"/>
    </location>
</feature>
<comment type="caution">
    <text evidence="10">The sequence shown here is derived from an EMBL/GenBank/DDBJ whole genome shotgun (WGS) entry which is preliminary data.</text>
</comment>
<name>A0A8S1WTM0_PAROT</name>
<organism evidence="10 11">
    <name type="scientific">Paramecium octaurelia</name>
    <dbReference type="NCBI Taxonomy" id="43137"/>
    <lineage>
        <taxon>Eukaryota</taxon>
        <taxon>Sar</taxon>
        <taxon>Alveolata</taxon>
        <taxon>Ciliophora</taxon>
        <taxon>Intramacronucleata</taxon>
        <taxon>Oligohymenophorea</taxon>
        <taxon>Peniculida</taxon>
        <taxon>Parameciidae</taxon>
        <taxon>Paramecium</taxon>
    </lineage>
</organism>
<protein>
    <recommendedName>
        <fullName evidence="6">ATP-dependent RNA helicase</fullName>
        <ecNumber evidence="6">3.6.4.13</ecNumber>
    </recommendedName>
</protein>
<sequence>MIITQDCQDDSIIIKKIQKIQIVNETHNVEIQQRDQQQQFVQEQKEVFKQEEGQIQNELQASNGLQQQEDKLKAVAEQPKEYSQQEENLRTLNLQQLEKQPKYMNIANFSDKCFHDISLCETTLKALEKMNVTKMTNIQARIIPHLLKGRDVLGVANAGSGKTLGYLISALELLYKNKFYQKNGTGIIIVTPTGKLAQQIFDFVKDLLFYHENTRVLITGSTDIKEEAIKLKEGVKILIAAPDRLKYHLQNTKEFIYHNLLCLIIDEADQLLKHGYEVEIYEILKLLPRERQTLLFSTTRNKSIDDLARISLNQPAYIGNDDDMNQGATNSDLKQGYLIVEPDRKFLLLYSFLQLNLEKKIMVFMQSSNSVKFHAELLYLVDMPVFDIHGKQKQSIRTNTYYNFCDAEKGVLLCTDVAVRGLDIPDVN</sequence>
<dbReference type="Proteomes" id="UP000683925">
    <property type="component" value="Unassembled WGS sequence"/>
</dbReference>
<comment type="catalytic activity">
    <reaction evidence="6">
        <text>ATP + H2O = ADP + phosphate + H(+)</text>
        <dbReference type="Rhea" id="RHEA:13065"/>
        <dbReference type="ChEBI" id="CHEBI:15377"/>
        <dbReference type="ChEBI" id="CHEBI:15378"/>
        <dbReference type="ChEBI" id="CHEBI:30616"/>
        <dbReference type="ChEBI" id="CHEBI:43474"/>
        <dbReference type="ChEBI" id="CHEBI:456216"/>
        <dbReference type="EC" id="3.6.4.13"/>
    </reaction>
</comment>
<dbReference type="OrthoDB" id="10259640at2759"/>
<evidence type="ECO:0000313" key="11">
    <source>
        <dbReference type="Proteomes" id="UP000683925"/>
    </source>
</evidence>
<dbReference type="PROSITE" id="PS51192">
    <property type="entry name" value="HELICASE_ATP_BIND_1"/>
    <property type="match status" value="1"/>
</dbReference>
<feature type="domain" description="Helicase C-terminal" evidence="8">
    <location>
        <begin position="332"/>
        <end position="428"/>
    </location>
</feature>
<keyword evidence="1 6" id="KW-0547">Nucleotide-binding</keyword>
<evidence type="ECO:0000256" key="5">
    <source>
        <dbReference type="PROSITE-ProRule" id="PRU00552"/>
    </source>
</evidence>
<dbReference type="GO" id="GO:0016787">
    <property type="term" value="F:hydrolase activity"/>
    <property type="evidence" value="ECO:0007669"/>
    <property type="project" value="UniProtKB-KW"/>
</dbReference>
<keyword evidence="4 6" id="KW-0694">RNA-binding</keyword>
<accession>A0A8S1WTM0</accession>
<dbReference type="GO" id="GO:0005524">
    <property type="term" value="F:ATP binding"/>
    <property type="evidence" value="ECO:0007669"/>
    <property type="project" value="UniProtKB-UniRule"/>
</dbReference>
<proteinExistence type="inferred from homology"/>
<dbReference type="PROSITE" id="PS51194">
    <property type="entry name" value="HELICASE_CTER"/>
    <property type="match status" value="1"/>
</dbReference>
<dbReference type="Pfam" id="PF00270">
    <property type="entry name" value="DEAD"/>
    <property type="match status" value="1"/>
</dbReference>
<feature type="short sequence motif" description="Q motif" evidence="5">
    <location>
        <begin position="112"/>
        <end position="140"/>
    </location>
</feature>
<dbReference type="InterPro" id="IPR014014">
    <property type="entry name" value="RNA_helicase_DEAD_Q_motif"/>
</dbReference>
<dbReference type="PROSITE" id="PS51195">
    <property type="entry name" value="Q_MOTIF"/>
    <property type="match status" value="1"/>
</dbReference>
<dbReference type="GO" id="GO:0003724">
    <property type="term" value="F:RNA helicase activity"/>
    <property type="evidence" value="ECO:0007669"/>
    <property type="project" value="UniProtKB-EC"/>
</dbReference>
<evidence type="ECO:0000259" key="8">
    <source>
        <dbReference type="PROSITE" id="PS51194"/>
    </source>
</evidence>
<dbReference type="EC" id="3.6.4.13" evidence="6"/>
<keyword evidence="3 6" id="KW-0067">ATP-binding</keyword>
<evidence type="ECO:0000256" key="4">
    <source>
        <dbReference type="ARBA" id="ARBA00022884"/>
    </source>
</evidence>
<keyword evidence="6" id="KW-0347">Helicase</keyword>
<dbReference type="InterPro" id="IPR014001">
    <property type="entry name" value="Helicase_ATP-bd"/>
</dbReference>
<dbReference type="AlphaFoldDB" id="A0A8S1WTM0"/>
<evidence type="ECO:0000313" key="10">
    <source>
        <dbReference type="EMBL" id="CAD8192612.1"/>
    </source>
</evidence>
<dbReference type="GO" id="GO:0003723">
    <property type="term" value="F:RNA binding"/>
    <property type="evidence" value="ECO:0007669"/>
    <property type="project" value="UniProtKB-UniRule"/>
</dbReference>
<keyword evidence="2 6" id="KW-0378">Hydrolase</keyword>
<comment type="function">
    <text evidence="6">RNA helicase.</text>
</comment>
<dbReference type="InterPro" id="IPR001650">
    <property type="entry name" value="Helicase_C-like"/>
</dbReference>
<dbReference type="PANTHER" id="PTHR24031">
    <property type="entry name" value="RNA HELICASE"/>
    <property type="match status" value="1"/>
</dbReference>
<feature type="domain" description="Helicase ATP-binding" evidence="7">
    <location>
        <begin position="143"/>
        <end position="318"/>
    </location>
</feature>
<dbReference type="EMBL" id="CAJJDP010000102">
    <property type="protein sequence ID" value="CAD8192612.1"/>
    <property type="molecule type" value="Genomic_DNA"/>
</dbReference>
<keyword evidence="11" id="KW-1185">Reference proteome</keyword>
<reference evidence="10" key="1">
    <citation type="submission" date="2021-01" db="EMBL/GenBank/DDBJ databases">
        <authorList>
            <consortium name="Genoscope - CEA"/>
            <person name="William W."/>
        </authorList>
    </citation>
    <scope>NUCLEOTIDE SEQUENCE</scope>
</reference>
<evidence type="ECO:0000256" key="3">
    <source>
        <dbReference type="ARBA" id="ARBA00022840"/>
    </source>
</evidence>
<evidence type="ECO:0000259" key="9">
    <source>
        <dbReference type="PROSITE" id="PS51195"/>
    </source>
</evidence>
<comment type="similarity">
    <text evidence="6">Belongs to the DEAD box helicase family.</text>
</comment>
<gene>
    <name evidence="10" type="ORF">POCTA_138.1.T1020162</name>
</gene>
<evidence type="ECO:0000256" key="1">
    <source>
        <dbReference type="ARBA" id="ARBA00022741"/>
    </source>
</evidence>
<dbReference type="CDD" id="cd18787">
    <property type="entry name" value="SF2_C_DEAD"/>
    <property type="match status" value="1"/>
</dbReference>